<protein>
    <submittedName>
        <fullName evidence="4">Hypothetical_protein</fullName>
    </submittedName>
</protein>
<keyword evidence="1" id="KW-0812">Transmembrane</keyword>
<gene>
    <name evidence="2" type="ORF">HINF_LOCUS26138</name>
    <name evidence="3" type="ORF">HINF_LOCUS26141</name>
    <name evidence="4" type="ORF">HINF_LOCUS54679</name>
    <name evidence="5" type="ORF">HINF_LOCUS54682</name>
</gene>
<sequence length="149" mass="17373">MQETKPPANWFAITDIFLAQLLYIWVFPTALARNPAAYYPVVCILLLTMEQLTICIFTPYPTNPAEYYPLTLQETALNLINKVLLQQETNPALAVVSRTREYRRNWCKVDFKKLEYYFTIFVCFGCWISGQEAKLLEDFGNELANRNRS</sequence>
<feature type="transmembrane region" description="Helical" evidence="1">
    <location>
        <begin position="38"/>
        <end position="60"/>
    </location>
</feature>
<dbReference type="EMBL" id="CATOUU010000655">
    <property type="protein sequence ID" value="CAI9938493.1"/>
    <property type="molecule type" value="Genomic_DNA"/>
</dbReference>
<keyword evidence="1" id="KW-0472">Membrane</keyword>
<evidence type="ECO:0000313" key="3">
    <source>
        <dbReference type="EMBL" id="CAI9938496.1"/>
    </source>
</evidence>
<dbReference type="AlphaFoldDB" id="A0AA86PHJ7"/>
<evidence type="ECO:0000313" key="2">
    <source>
        <dbReference type="EMBL" id="CAI9938493.1"/>
    </source>
</evidence>
<dbReference type="EMBL" id="CAXDID020000285">
    <property type="protein sequence ID" value="CAL6070662.1"/>
    <property type="molecule type" value="Genomic_DNA"/>
</dbReference>
<evidence type="ECO:0000313" key="4">
    <source>
        <dbReference type="EMBL" id="CAL6070662.1"/>
    </source>
</evidence>
<dbReference type="EMBL" id="CATOUU010000655">
    <property type="protein sequence ID" value="CAI9938496.1"/>
    <property type="molecule type" value="Genomic_DNA"/>
</dbReference>
<dbReference type="Proteomes" id="UP001642409">
    <property type="component" value="Unassembled WGS sequence"/>
</dbReference>
<proteinExistence type="predicted"/>
<feature type="transmembrane region" description="Helical" evidence="1">
    <location>
        <begin position="114"/>
        <end position="130"/>
    </location>
</feature>
<feature type="transmembrane region" description="Helical" evidence="1">
    <location>
        <begin position="7"/>
        <end position="26"/>
    </location>
</feature>
<evidence type="ECO:0000313" key="5">
    <source>
        <dbReference type="EMBL" id="CAL6070665.1"/>
    </source>
</evidence>
<accession>A0AA86PHJ7</accession>
<dbReference type="EMBL" id="CAXDID020000285">
    <property type="protein sequence ID" value="CAL6070665.1"/>
    <property type="molecule type" value="Genomic_DNA"/>
</dbReference>
<organism evidence="3">
    <name type="scientific">Hexamita inflata</name>
    <dbReference type="NCBI Taxonomy" id="28002"/>
    <lineage>
        <taxon>Eukaryota</taxon>
        <taxon>Metamonada</taxon>
        <taxon>Diplomonadida</taxon>
        <taxon>Hexamitidae</taxon>
        <taxon>Hexamitinae</taxon>
        <taxon>Hexamita</taxon>
    </lineage>
</organism>
<reference evidence="4 6" key="2">
    <citation type="submission" date="2024-07" db="EMBL/GenBank/DDBJ databases">
        <authorList>
            <person name="Akdeniz Z."/>
        </authorList>
    </citation>
    <scope>NUCLEOTIDE SEQUENCE [LARGE SCALE GENOMIC DNA]</scope>
</reference>
<evidence type="ECO:0000256" key="1">
    <source>
        <dbReference type="SAM" id="Phobius"/>
    </source>
</evidence>
<name>A0AA86PHJ7_9EUKA</name>
<reference evidence="3" key="1">
    <citation type="submission" date="2023-06" db="EMBL/GenBank/DDBJ databases">
        <authorList>
            <person name="Kurt Z."/>
        </authorList>
    </citation>
    <scope>NUCLEOTIDE SEQUENCE</scope>
</reference>
<keyword evidence="1" id="KW-1133">Transmembrane helix</keyword>
<keyword evidence="6" id="KW-1185">Reference proteome</keyword>
<comment type="caution">
    <text evidence="3">The sequence shown here is derived from an EMBL/GenBank/DDBJ whole genome shotgun (WGS) entry which is preliminary data.</text>
</comment>
<evidence type="ECO:0000313" key="6">
    <source>
        <dbReference type="Proteomes" id="UP001642409"/>
    </source>
</evidence>